<accession>A0A1S8YR41</accession>
<dbReference type="OrthoDB" id="9804951at2"/>
<feature type="domain" description="EAL" evidence="5">
    <location>
        <begin position="467"/>
        <end position="716"/>
    </location>
</feature>
<evidence type="ECO:0000313" key="8">
    <source>
        <dbReference type="Proteomes" id="UP000190667"/>
    </source>
</evidence>
<evidence type="ECO:0000256" key="3">
    <source>
        <dbReference type="ARBA" id="ARBA00034290"/>
    </source>
</evidence>
<dbReference type="SMART" id="SM00267">
    <property type="entry name" value="GGDEF"/>
    <property type="match status" value="1"/>
</dbReference>
<dbReference type="Pfam" id="PF00990">
    <property type="entry name" value="GGDEF"/>
    <property type="match status" value="1"/>
</dbReference>
<keyword evidence="8" id="KW-1185">Reference proteome</keyword>
<feature type="domain" description="GGDEF" evidence="6">
    <location>
        <begin position="325"/>
        <end position="458"/>
    </location>
</feature>
<dbReference type="InterPro" id="IPR052155">
    <property type="entry name" value="Biofilm_reg_signaling"/>
</dbReference>
<proteinExistence type="predicted"/>
<dbReference type="PROSITE" id="PS50887">
    <property type="entry name" value="GGDEF"/>
    <property type="match status" value="1"/>
</dbReference>
<dbReference type="Proteomes" id="UP000190667">
    <property type="component" value="Unassembled WGS sequence"/>
</dbReference>
<dbReference type="Gene3D" id="3.30.70.270">
    <property type="match status" value="1"/>
</dbReference>
<protein>
    <recommendedName>
        <fullName evidence="1">cyclic-guanylate-specific phosphodiesterase</fullName>
        <ecNumber evidence="1">3.1.4.52</ecNumber>
    </recommendedName>
</protein>
<keyword evidence="4" id="KW-0812">Transmembrane</keyword>
<dbReference type="Gene3D" id="3.20.20.450">
    <property type="entry name" value="EAL domain"/>
    <property type="match status" value="1"/>
</dbReference>
<dbReference type="SUPFAM" id="SSF55073">
    <property type="entry name" value="Nucleotide cyclase"/>
    <property type="match status" value="1"/>
</dbReference>
<dbReference type="CDD" id="cd01949">
    <property type="entry name" value="GGDEF"/>
    <property type="match status" value="1"/>
</dbReference>
<dbReference type="InterPro" id="IPR029787">
    <property type="entry name" value="Nucleotide_cyclase"/>
</dbReference>
<dbReference type="Pfam" id="PF05228">
    <property type="entry name" value="CHASE4"/>
    <property type="match status" value="1"/>
</dbReference>
<reference evidence="7 8" key="1">
    <citation type="submission" date="2016-12" db="EMBL/GenBank/DDBJ databases">
        <title>Izhakiella australiana sp. nov. of genus Izhakiella isolated from Australian desert.</title>
        <authorList>
            <person name="Ji M."/>
        </authorList>
    </citation>
    <scope>NUCLEOTIDE SEQUENCE [LARGE SCALE GENOMIC DNA]</scope>
    <source>
        <strain evidence="7 8">D4N98</strain>
    </source>
</reference>
<dbReference type="STRING" id="1926881.BTJ39_05710"/>
<name>A0A1S8YR41_9GAMM</name>
<dbReference type="InterPro" id="IPR001633">
    <property type="entry name" value="EAL_dom"/>
</dbReference>
<dbReference type="PANTHER" id="PTHR44757">
    <property type="entry name" value="DIGUANYLATE CYCLASE DGCP"/>
    <property type="match status" value="1"/>
</dbReference>
<feature type="transmembrane region" description="Helical" evidence="4">
    <location>
        <begin position="249"/>
        <end position="269"/>
    </location>
</feature>
<keyword evidence="4" id="KW-0472">Membrane</keyword>
<evidence type="ECO:0000256" key="1">
    <source>
        <dbReference type="ARBA" id="ARBA00012282"/>
    </source>
</evidence>
<gene>
    <name evidence="7" type="ORF">BTJ39_05710</name>
</gene>
<comment type="catalytic activity">
    <reaction evidence="3">
        <text>3',3'-c-di-GMP + H2O = 5'-phosphoguanylyl(3'-&gt;5')guanosine + H(+)</text>
        <dbReference type="Rhea" id="RHEA:24902"/>
        <dbReference type="ChEBI" id="CHEBI:15377"/>
        <dbReference type="ChEBI" id="CHEBI:15378"/>
        <dbReference type="ChEBI" id="CHEBI:58754"/>
        <dbReference type="ChEBI" id="CHEBI:58805"/>
        <dbReference type="EC" id="3.1.4.52"/>
    </reaction>
</comment>
<dbReference type="GO" id="GO:0071111">
    <property type="term" value="F:cyclic-guanylate-specific phosphodiesterase activity"/>
    <property type="evidence" value="ECO:0007669"/>
    <property type="project" value="UniProtKB-EC"/>
</dbReference>
<dbReference type="EMBL" id="MRUL01000002">
    <property type="protein sequence ID" value="OON41510.1"/>
    <property type="molecule type" value="Genomic_DNA"/>
</dbReference>
<dbReference type="PANTHER" id="PTHR44757:SF10">
    <property type="entry name" value="MEMBRANE PROTEIN"/>
    <property type="match status" value="1"/>
</dbReference>
<dbReference type="InterPro" id="IPR000160">
    <property type="entry name" value="GGDEF_dom"/>
</dbReference>
<dbReference type="AlphaFoldDB" id="A0A1S8YR41"/>
<evidence type="ECO:0000313" key="7">
    <source>
        <dbReference type="EMBL" id="OON41510.1"/>
    </source>
</evidence>
<dbReference type="EC" id="3.1.4.52" evidence="1"/>
<sequence>MKITNSFRSHFIREILLPLVAVLVITFIAASATLSWATVKNNQDALKVQHGIIHASLLQSAEEMRQQQQSLAQWRLLIEHLQAASLDVPWMDENIGGWLSQMFNHQLVYILSAGQQIRYRWERPGMAANGYADEVVENARRWQADAPAIQPLQRVALIRLGGRPAMLAVSSIGASSDPRNADLLISVRFIDADYLQALSERSHLQGLRIIEDGNPLPLPARYTLRNLQGQAVGVLSWQPDKPGSRMLRFIGPVVLVVVIIITIICIVMIRRLWLSSLRLSSTLLQLSASEAQAQHIAFHDVLTGLPNRALVENRLNHSLLAAQKQSVALLLLDLDRFKNVNDTFGHHAGDSLIVEVANRLLPLVNNVDTVGRLGGDEFVIIYHPEKSARSVALLCQNIIDALNRPFMLLGNEAWVGVSIGVAIAPQDAVDRQEMMRKADIALYEAKHQGRGQCCLFAARMDESIKTRQLMASELRQALQQEKLQVYYQPLMNIDGSRVMGLEALLRWHHPGKGFVPPAEFIPIAEETGQIVQLGEWVLREACRVARQWPQLSIAVNVSPIQFRSAGFVERISEIVRSEQADSQQIELEITEGVLMDDTQEAKVIIDGLRAAGFRIALDDFGTGYSSLNYLSHFPVDKIKIDRSFIQSLDSGENATAIIESVVKLGHAMGLTVTAEGVETSSQMSALAEAGCNQLQGYLFSEAIPPDRIASLLSSGDYSG</sequence>
<dbReference type="NCBIfam" id="TIGR00254">
    <property type="entry name" value="GGDEF"/>
    <property type="match status" value="1"/>
</dbReference>
<evidence type="ECO:0000256" key="2">
    <source>
        <dbReference type="ARBA" id="ARBA00022636"/>
    </source>
</evidence>
<evidence type="ECO:0000256" key="4">
    <source>
        <dbReference type="SAM" id="Phobius"/>
    </source>
</evidence>
<dbReference type="InterPro" id="IPR043128">
    <property type="entry name" value="Rev_trsase/Diguanyl_cyclase"/>
</dbReference>
<dbReference type="InterPro" id="IPR035919">
    <property type="entry name" value="EAL_sf"/>
</dbReference>
<dbReference type="SUPFAM" id="SSF141868">
    <property type="entry name" value="EAL domain-like"/>
    <property type="match status" value="1"/>
</dbReference>
<keyword evidence="4" id="KW-1133">Transmembrane helix</keyword>
<evidence type="ECO:0000259" key="6">
    <source>
        <dbReference type="PROSITE" id="PS50887"/>
    </source>
</evidence>
<comment type="caution">
    <text evidence="7">The sequence shown here is derived from an EMBL/GenBank/DDBJ whole genome shotgun (WGS) entry which is preliminary data.</text>
</comment>
<dbReference type="FunFam" id="3.20.20.450:FF:000001">
    <property type="entry name" value="Cyclic di-GMP phosphodiesterase yahA"/>
    <property type="match status" value="1"/>
</dbReference>
<dbReference type="CDD" id="cd01948">
    <property type="entry name" value="EAL"/>
    <property type="match status" value="1"/>
</dbReference>
<dbReference type="SMART" id="SM00052">
    <property type="entry name" value="EAL"/>
    <property type="match status" value="1"/>
</dbReference>
<dbReference type="Pfam" id="PF00563">
    <property type="entry name" value="EAL"/>
    <property type="match status" value="1"/>
</dbReference>
<dbReference type="PROSITE" id="PS50883">
    <property type="entry name" value="EAL"/>
    <property type="match status" value="1"/>
</dbReference>
<evidence type="ECO:0000259" key="5">
    <source>
        <dbReference type="PROSITE" id="PS50883"/>
    </source>
</evidence>
<dbReference type="InterPro" id="IPR007892">
    <property type="entry name" value="CHASE4"/>
</dbReference>
<keyword evidence="2" id="KW-0973">c-di-GMP</keyword>
<organism evidence="7 8">
    <name type="scientific">Izhakiella australiensis</name>
    <dbReference type="NCBI Taxonomy" id="1926881"/>
    <lineage>
        <taxon>Bacteria</taxon>
        <taxon>Pseudomonadati</taxon>
        <taxon>Pseudomonadota</taxon>
        <taxon>Gammaproteobacteria</taxon>
        <taxon>Enterobacterales</taxon>
        <taxon>Erwiniaceae</taxon>
        <taxon>Izhakiella</taxon>
    </lineage>
</organism>